<feature type="compositionally biased region" description="Basic and acidic residues" evidence="1">
    <location>
        <begin position="42"/>
        <end position="51"/>
    </location>
</feature>
<keyword evidence="3" id="KW-1185">Reference proteome</keyword>
<sequence length="51" mass="6251">MSLKFQRDDSLDKKFEEFAFFPDEKKEEKKPDIERFLNPTPKKKETDKKDK</sequence>
<feature type="region of interest" description="Disordered" evidence="1">
    <location>
        <begin position="25"/>
        <end position="51"/>
    </location>
</feature>
<gene>
    <name evidence="2" type="ORF">DOK78_001712</name>
</gene>
<dbReference type="InterPro" id="IPR047909">
    <property type="entry name" value="SPJ_0845-like_N"/>
</dbReference>
<dbReference type="RefSeq" id="WP_207940754.1">
    <property type="nucleotide sequence ID" value="NZ_CP147251.1"/>
</dbReference>
<evidence type="ECO:0000313" key="2">
    <source>
        <dbReference type="EMBL" id="WYJ77074.1"/>
    </source>
</evidence>
<dbReference type="Proteomes" id="UP000664701">
    <property type="component" value="Chromosome"/>
</dbReference>
<name>A0ABZ2ST28_9ENTE</name>
<dbReference type="NCBIfam" id="NF040897">
    <property type="entry name" value="SPJ_0845_Nterm"/>
    <property type="match status" value="1"/>
</dbReference>
<organism evidence="2 3">
    <name type="scientific">Candidatus Enterococcus lowellii</name>
    <dbReference type="NCBI Taxonomy" id="2230877"/>
    <lineage>
        <taxon>Bacteria</taxon>
        <taxon>Bacillati</taxon>
        <taxon>Bacillota</taxon>
        <taxon>Bacilli</taxon>
        <taxon>Lactobacillales</taxon>
        <taxon>Enterococcaceae</taxon>
        <taxon>Enterococcus</taxon>
    </lineage>
</organism>
<accession>A0ABZ2ST28</accession>
<reference evidence="2 3" key="1">
    <citation type="submission" date="2024-03" db="EMBL/GenBank/DDBJ databases">
        <title>The Genome Sequence of Enterococcus sp. DIV2402.</title>
        <authorList>
            <consortium name="The Broad Institute Genomics Platform"/>
            <consortium name="The Broad Institute Microbial Omics Core"/>
            <consortium name="The Broad Institute Genomic Center for Infectious Diseases"/>
            <person name="Earl A."/>
            <person name="Manson A."/>
            <person name="Gilmore M."/>
            <person name="Schwartman J."/>
            <person name="Shea T."/>
            <person name="Abouelleil A."/>
            <person name="Cao P."/>
            <person name="Chapman S."/>
            <person name="Cusick C."/>
            <person name="Young S."/>
            <person name="Neafsey D."/>
            <person name="Nusbaum C."/>
            <person name="Birren B."/>
        </authorList>
    </citation>
    <scope>NUCLEOTIDE SEQUENCE [LARGE SCALE GENOMIC DNA]</scope>
    <source>
        <strain evidence="2 3">DIV2402</strain>
    </source>
</reference>
<dbReference type="EMBL" id="CP147251">
    <property type="protein sequence ID" value="WYJ77074.1"/>
    <property type="molecule type" value="Genomic_DNA"/>
</dbReference>
<protein>
    <submittedName>
        <fullName evidence="2">Uncharacterized protein</fullName>
    </submittedName>
</protein>
<evidence type="ECO:0000256" key="1">
    <source>
        <dbReference type="SAM" id="MobiDB-lite"/>
    </source>
</evidence>
<feature type="compositionally biased region" description="Basic and acidic residues" evidence="1">
    <location>
        <begin position="25"/>
        <end position="35"/>
    </location>
</feature>
<evidence type="ECO:0000313" key="3">
    <source>
        <dbReference type="Proteomes" id="UP000664701"/>
    </source>
</evidence>
<proteinExistence type="predicted"/>